<name>A0ABQ3KRU7_9PSEU</name>
<organism evidence="1 2">
    <name type="scientific">Amycolatopsis bullii</name>
    <dbReference type="NCBI Taxonomy" id="941987"/>
    <lineage>
        <taxon>Bacteria</taxon>
        <taxon>Bacillati</taxon>
        <taxon>Actinomycetota</taxon>
        <taxon>Actinomycetes</taxon>
        <taxon>Pseudonocardiales</taxon>
        <taxon>Pseudonocardiaceae</taxon>
        <taxon>Amycolatopsis</taxon>
    </lineage>
</organism>
<reference evidence="2" key="1">
    <citation type="journal article" date="2019" name="Int. J. Syst. Evol. Microbiol.">
        <title>The Global Catalogue of Microorganisms (GCM) 10K type strain sequencing project: providing services to taxonomists for standard genome sequencing and annotation.</title>
        <authorList>
            <consortium name="The Broad Institute Genomics Platform"/>
            <consortium name="The Broad Institute Genome Sequencing Center for Infectious Disease"/>
            <person name="Wu L."/>
            <person name="Ma J."/>
        </authorList>
    </citation>
    <scope>NUCLEOTIDE SEQUENCE [LARGE SCALE GENOMIC DNA]</scope>
    <source>
        <strain evidence="2">CGMCC 4.7680</strain>
    </source>
</reference>
<accession>A0ABQ3KRU7</accession>
<evidence type="ECO:0000313" key="2">
    <source>
        <dbReference type="Proteomes" id="UP000649955"/>
    </source>
</evidence>
<gene>
    <name evidence="1" type="ORF">GCM10017567_75050</name>
</gene>
<evidence type="ECO:0000313" key="1">
    <source>
        <dbReference type="EMBL" id="GHG42172.1"/>
    </source>
</evidence>
<dbReference type="EMBL" id="BNAW01000052">
    <property type="protein sequence ID" value="GHG42172.1"/>
    <property type="molecule type" value="Genomic_DNA"/>
</dbReference>
<sequence length="95" mass="9725">MANHGWLPDWVVSHTSDWTDAPDLGAGLAATWSAGTPVGVRFTCSGGVHETGSGTPARAGCGAASAVAGTAAIKVLAERNVIVRSTKCRNDFRCI</sequence>
<dbReference type="Proteomes" id="UP000649955">
    <property type="component" value="Unassembled WGS sequence"/>
</dbReference>
<proteinExistence type="predicted"/>
<comment type="caution">
    <text evidence="1">The sequence shown here is derived from an EMBL/GenBank/DDBJ whole genome shotgun (WGS) entry which is preliminary data.</text>
</comment>
<protein>
    <submittedName>
        <fullName evidence="1">Uncharacterized protein</fullName>
    </submittedName>
</protein>
<keyword evidence="2" id="KW-1185">Reference proteome</keyword>